<gene>
    <name evidence="1" type="ORF">V5O48_016604</name>
</gene>
<reference evidence="1 2" key="1">
    <citation type="submission" date="2024-02" db="EMBL/GenBank/DDBJ databases">
        <title>A draft genome for the cacao thread blight pathogen Marasmius crinis-equi.</title>
        <authorList>
            <person name="Cohen S.P."/>
            <person name="Baruah I.K."/>
            <person name="Amoako-Attah I."/>
            <person name="Bukari Y."/>
            <person name="Meinhardt L.W."/>
            <person name="Bailey B.A."/>
        </authorList>
    </citation>
    <scope>NUCLEOTIDE SEQUENCE [LARGE SCALE GENOMIC DNA]</scope>
    <source>
        <strain evidence="1 2">GH-76</strain>
    </source>
</reference>
<dbReference type="EMBL" id="JBAHYK010002274">
    <property type="protein sequence ID" value="KAL0565419.1"/>
    <property type="molecule type" value="Genomic_DNA"/>
</dbReference>
<name>A0ABR3ERB4_9AGAR</name>
<comment type="caution">
    <text evidence="1">The sequence shown here is derived from an EMBL/GenBank/DDBJ whole genome shotgun (WGS) entry which is preliminary data.</text>
</comment>
<evidence type="ECO:0000313" key="1">
    <source>
        <dbReference type="EMBL" id="KAL0565419.1"/>
    </source>
</evidence>
<dbReference type="InterPro" id="IPR041078">
    <property type="entry name" value="Plavaka"/>
</dbReference>
<evidence type="ECO:0008006" key="3">
    <source>
        <dbReference type="Google" id="ProtNLM"/>
    </source>
</evidence>
<accession>A0ABR3ERB4</accession>
<keyword evidence="2" id="KW-1185">Reference proteome</keyword>
<evidence type="ECO:0000313" key="2">
    <source>
        <dbReference type="Proteomes" id="UP001465976"/>
    </source>
</evidence>
<dbReference type="Pfam" id="PF18759">
    <property type="entry name" value="Plavaka"/>
    <property type="match status" value="1"/>
</dbReference>
<protein>
    <recommendedName>
        <fullName evidence="3">C2H2-type domain-containing protein</fullName>
    </recommendedName>
</protein>
<proteinExistence type="predicted"/>
<dbReference type="Proteomes" id="UP001465976">
    <property type="component" value="Unassembled WGS sequence"/>
</dbReference>
<sequence>MPSFVCKYCQTPWPTSEQLNRHQSKRSRCSQKKHADLRRLFPSYAPFTTQSAATQAALETTPSLSGQNFDVPEPFDGTESFEPDIDIDNTGILPINNQIPRRGVTIEDVPDEEVWIEIFPSEKEAGKTFGKGTTAFQRIRDEQVLRGEEIYGPFENEAEWELAKWLIKNVGHNAIEEFLNLPIIQERVKPNFTTKDELLEDIDTLPGGVNWKCQTVRLEGDRTDEDGKQMTEELELWMRDPHYADREGGQEQIDEMWTAEWWWELQKALPAGATAAPIILSSDKTKLSMFRGDKSAWPVYMTIGNISKDIRRKVHAHATILIGYLPVGKFECYKDKTRSGAQYRTFHKCMSLLTESLIKAGTEGVNMTCADGFLRWVFPILAAYVADYPEQCLVACCMENRCPICKVDPKQRGSNVASGLRTPSEFLRLLKNWQLDHDDEEFIKYGLRDIPDPFWAKLPYSNIFQAFTPDLLHQLHKGVFKDHLVKWCTAIVGEEELDARFKSMTSHPDLRHFKNGISFVSQWTGAEHKAMQRIFVGLLAGAVPNDAMICVRAAIDFIYYSSLRSHTNKTLTALSDALNTFHQHKDIFIQLGAREATHFNIPKIHSMQHYPALIRHFGSTDGFNTESPERLHIDYAKNAYRASNKKDYTIQMTRWLRRQESVDRFVVYLSWCKHGVYQEEGRATRVEYIHRTHGPVLSLPASSSSLIRYDIASNPSLSHVPASHIIIQHRTGHFLEALESYLQANGCRISPKPFDQFDLFKQITFTLPKIFPASDSQLSLKNIVRASSPAPARDRKKAVPGQMDFALISTEERNENTEGTPLEGLRVALVRVLFTLPFVFGVRTLHPLAYIEWYTPFGRPDPITSLITLKPSTRNHHAHGEVLSVTQIVRNCHLTPFYGRAINHSWNSENVVEKCRVFNFNTYSDLHTFSMLKCSTQMYRVS</sequence>
<organism evidence="1 2">
    <name type="scientific">Marasmius crinis-equi</name>
    <dbReference type="NCBI Taxonomy" id="585013"/>
    <lineage>
        <taxon>Eukaryota</taxon>
        <taxon>Fungi</taxon>
        <taxon>Dikarya</taxon>
        <taxon>Basidiomycota</taxon>
        <taxon>Agaricomycotina</taxon>
        <taxon>Agaricomycetes</taxon>
        <taxon>Agaricomycetidae</taxon>
        <taxon>Agaricales</taxon>
        <taxon>Marasmiineae</taxon>
        <taxon>Marasmiaceae</taxon>
        <taxon>Marasmius</taxon>
    </lineage>
</organism>